<proteinExistence type="predicted"/>
<feature type="transmembrane region" description="Helical" evidence="1">
    <location>
        <begin position="171"/>
        <end position="195"/>
    </location>
</feature>
<evidence type="ECO:0000313" key="2">
    <source>
        <dbReference type="EMBL" id="MTG89314.1"/>
    </source>
</evidence>
<accession>A0A6N7ZII2</accession>
<dbReference type="AlphaFoldDB" id="A0A6N7ZII2"/>
<evidence type="ECO:0000313" key="3">
    <source>
        <dbReference type="Proteomes" id="UP000440668"/>
    </source>
</evidence>
<feature type="transmembrane region" description="Helical" evidence="1">
    <location>
        <begin position="100"/>
        <end position="121"/>
    </location>
</feature>
<comment type="caution">
    <text evidence="2">The sequence shown here is derived from an EMBL/GenBank/DDBJ whole genome shotgun (WGS) entry which is preliminary data.</text>
</comment>
<keyword evidence="1" id="KW-0472">Membrane</keyword>
<dbReference type="Proteomes" id="UP000440668">
    <property type="component" value="Unassembled WGS sequence"/>
</dbReference>
<keyword evidence="1" id="KW-0812">Transmembrane</keyword>
<gene>
    <name evidence="2" type="ORF">GJV82_10200</name>
</gene>
<keyword evidence="1" id="KW-1133">Transmembrane helix</keyword>
<feature type="transmembrane region" description="Helical" evidence="1">
    <location>
        <begin position="133"/>
        <end position="151"/>
    </location>
</feature>
<sequence>MPATERQRFSFVELDRTDVVVTYVVAALVVVGSVVAVVRRVAELLGAGPVPVRVELTGDETLRAPLGPGGADVPATAGSVVVEVPHLPGLATGVALLEAVLVPAAYGVTAVCLALFCRRVVRGAAFTAGTTRLVLVSCVALIVAWLVQVGATTAVGDAARAALGGAEADPGAVFVASFPLGLLLVAIALGAVAGAMRVGERVQRETEGLV</sequence>
<feature type="transmembrane region" description="Helical" evidence="1">
    <location>
        <begin position="20"/>
        <end position="42"/>
    </location>
</feature>
<dbReference type="RefSeq" id="WP_115942119.1">
    <property type="nucleotide sequence ID" value="NZ_WMKA01000020.1"/>
</dbReference>
<reference evidence="2 3" key="1">
    <citation type="submission" date="2019-11" db="EMBL/GenBank/DDBJ databases">
        <title>Cellulosimicrobium composti sp. nov. isolated from a compost.</title>
        <authorList>
            <person name="Yang Y."/>
        </authorList>
    </citation>
    <scope>NUCLEOTIDE SEQUENCE [LARGE SCALE GENOMIC DNA]</scope>
    <source>
        <strain evidence="2 3">BIT-GX5</strain>
    </source>
</reference>
<evidence type="ECO:0008006" key="4">
    <source>
        <dbReference type="Google" id="ProtNLM"/>
    </source>
</evidence>
<organism evidence="2 3">
    <name type="scientific">Cellulosimicrobium composti</name>
    <dbReference type="NCBI Taxonomy" id="2672572"/>
    <lineage>
        <taxon>Bacteria</taxon>
        <taxon>Bacillati</taxon>
        <taxon>Actinomycetota</taxon>
        <taxon>Actinomycetes</taxon>
        <taxon>Micrococcales</taxon>
        <taxon>Promicromonosporaceae</taxon>
        <taxon>Cellulosimicrobium</taxon>
    </lineage>
</organism>
<evidence type="ECO:0000256" key="1">
    <source>
        <dbReference type="SAM" id="Phobius"/>
    </source>
</evidence>
<protein>
    <recommendedName>
        <fullName evidence="4">DUF2975 domain-containing protein</fullName>
    </recommendedName>
</protein>
<dbReference type="EMBL" id="WMKA01000020">
    <property type="protein sequence ID" value="MTG89314.1"/>
    <property type="molecule type" value="Genomic_DNA"/>
</dbReference>
<name>A0A6N7ZII2_9MICO</name>